<protein>
    <recommendedName>
        <fullName evidence="4">Dephospho-CoA kinase</fullName>
    </recommendedName>
</protein>
<reference evidence="3" key="1">
    <citation type="journal article" date="2014" name="Front. Microbiol.">
        <title>High frequency of phylogenetically diverse reductive dehalogenase-homologous genes in deep subseafloor sedimentary metagenomes.</title>
        <authorList>
            <person name="Kawai M."/>
            <person name="Futagami T."/>
            <person name="Toyoda A."/>
            <person name="Takaki Y."/>
            <person name="Nishi S."/>
            <person name="Hori S."/>
            <person name="Arai W."/>
            <person name="Tsubouchi T."/>
            <person name="Morono Y."/>
            <person name="Uchiyama I."/>
            <person name="Ito T."/>
            <person name="Fujiyama A."/>
            <person name="Inagaki F."/>
            <person name="Takami H."/>
        </authorList>
    </citation>
    <scope>NUCLEOTIDE SEQUENCE</scope>
    <source>
        <strain evidence="3">Expedition CK06-06</strain>
    </source>
</reference>
<dbReference type="PROSITE" id="PS51219">
    <property type="entry name" value="DPCK"/>
    <property type="match status" value="1"/>
</dbReference>
<evidence type="ECO:0008006" key="4">
    <source>
        <dbReference type="Google" id="ProtNLM"/>
    </source>
</evidence>
<dbReference type="SUPFAM" id="SSF52540">
    <property type="entry name" value="P-loop containing nucleoside triphosphate hydrolases"/>
    <property type="match status" value="1"/>
</dbReference>
<evidence type="ECO:0000256" key="2">
    <source>
        <dbReference type="ARBA" id="ARBA00022840"/>
    </source>
</evidence>
<dbReference type="InterPro" id="IPR001977">
    <property type="entry name" value="Depp_CoAkinase"/>
</dbReference>
<feature type="non-terminal residue" evidence="3">
    <location>
        <position position="1"/>
    </location>
</feature>
<dbReference type="InterPro" id="IPR027417">
    <property type="entry name" value="P-loop_NTPase"/>
</dbReference>
<dbReference type="GO" id="GO:0004140">
    <property type="term" value="F:dephospho-CoA kinase activity"/>
    <property type="evidence" value="ECO:0007669"/>
    <property type="project" value="InterPro"/>
</dbReference>
<comment type="caution">
    <text evidence="3">The sequence shown here is derived from an EMBL/GenBank/DDBJ whole genome shotgun (WGS) entry which is preliminary data.</text>
</comment>
<proteinExistence type="predicted"/>
<evidence type="ECO:0000256" key="1">
    <source>
        <dbReference type="ARBA" id="ARBA00022741"/>
    </source>
</evidence>
<dbReference type="AlphaFoldDB" id="X1PGK6"/>
<keyword evidence="1" id="KW-0547">Nucleotide-binding</keyword>
<name>X1PGK6_9ZZZZ</name>
<keyword evidence="2" id="KW-0067">ATP-binding</keyword>
<organism evidence="3">
    <name type="scientific">marine sediment metagenome</name>
    <dbReference type="NCBI Taxonomy" id="412755"/>
    <lineage>
        <taxon>unclassified sequences</taxon>
        <taxon>metagenomes</taxon>
        <taxon>ecological metagenomes</taxon>
    </lineage>
</organism>
<accession>X1PGK6</accession>
<sequence>QQSLARIRSQLPSEERIKQADVVIDTDCSLDELRTKVKELWQKLELDT</sequence>
<dbReference type="EMBL" id="BARV01036537">
    <property type="protein sequence ID" value="GAI54973.1"/>
    <property type="molecule type" value="Genomic_DNA"/>
</dbReference>
<gene>
    <name evidence="3" type="ORF">S06H3_56759</name>
</gene>
<dbReference type="GO" id="GO:0005524">
    <property type="term" value="F:ATP binding"/>
    <property type="evidence" value="ECO:0007669"/>
    <property type="project" value="UniProtKB-KW"/>
</dbReference>
<evidence type="ECO:0000313" key="3">
    <source>
        <dbReference type="EMBL" id="GAI54973.1"/>
    </source>
</evidence>
<dbReference type="GO" id="GO:0015937">
    <property type="term" value="P:coenzyme A biosynthetic process"/>
    <property type="evidence" value="ECO:0007669"/>
    <property type="project" value="InterPro"/>
</dbReference>
<dbReference type="Gene3D" id="3.40.50.300">
    <property type="entry name" value="P-loop containing nucleotide triphosphate hydrolases"/>
    <property type="match status" value="1"/>
</dbReference>